<name>A0A8X6RYV8_TRICX</name>
<gene>
    <name evidence="1" type="ORF">TNCV_2608761</name>
</gene>
<accession>A0A8X6RYV8</accession>
<keyword evidence="2" id="KW-1185">Reference proteome</keyword>
<sequence length="116" mass="13316">MNLKPAFELNLFATEPCIVTGHGINFEPNPVKVRGETDQKAKAFLFRWKTLWKGCRTEKRKKLASKTVPRHCAPILFIQNSSPIRAETNTDIARDRCSPMYHNSERNVRKGTSEML</sequence>
<evidence type="ECO:0000313" key="2">
    <source>
        <dbReference type="Proteomes" id="UP000887159"/>
    </source>
</evidence>
<dbReference type="EMBL" id="BMAU01021229">
    <property type="protein sequence ID" value="GFY01693.1"/>
    <property type="molecule type" value="Genomic_DNA"/>
</dbReference>
<evidence type="ECO:0000313" key="1">
    <source>
        <dbReference type="EMBL" id="GFY01693.1"/>
    </source>
</evidence>
<proteinExistence type="predicted"/>
<dbReference type="Proteomes" id="UP000887159">
    <property type="component" value="Unassembled WGS sequence"/>
</dbReference>
<reference evidence="1" key="1">
    <citation type="submission" date="2020-08" db="EMBL/GenBank/DDBJ databases">
        <title>Multicomponent nature underlies the extraordinary mechanical properties of spider dragline silk.</title>
        <authorList>
            <person name="Kono N."/>
            <person name="Nakamura H."/>
            <person name="Mori M."/>
            <person name="Yoshida Y."/>
            <person name="Ohtoshi R."/>
            <person name="Malay A.D."/>
            <person name="Moran D.A.P."/>
            <person name="Tomita M."/>
            <person name="Numata K."/>
            <person name="Arakawa K."/>
        </authorList>
    </citation>
    <scope>NUCLEOTIDE SEQUENCE</scope>
</reference>
<protein>
    <submittedName>
        <fullName evidence="1">Uncharacterized protein</fullName>
    </submittedName>
</protein>
<dbReference type="AlphaFoldDB" id="A0A8X6RYV8"/>
<comment type="caution">
    <text evidence="1">The sequence shown here is derived from an EMBL/GenBank/DDBJ whole genome shotgun (WGS) entry which is preliminary data.</text>
</comment>
<organism evidence="1 2">
    <name type="scientific">Trichonephila clavipes</name>
    <name type="common">Golden silk orbweaver</name>
    <name type="synonym">Nephila clavipes</name>
    <dbReference type="NCBI Taxonomy" id="2585209"/>
    <lineage>
        <taxon>Eukaryota</taxon>
        <taxon>Metazoa</taxon>
        <taxon>Ecdysozoa</taxon>
        <taxon>Arthropoda</taxon>
        <taxon>Chelicerata</taxon>
        <taxon>Arachnida</taxon>
        <taxon>Araneae</taxon>
        <taxon>Araneomorphae</taxon>
        <taxon>Entelegynae</taxon>
        <taxon>Araneoidea</taxon>
        <taxon>Nephilidae</taxon>
        <taxon>Trichonephila</taxon>
    </lineage>
</organism>